<dbReference type="PANTHER" id="PTHR43798">
    <property type="entry name" value="MONOACYLGLYCEROL LIPASE"/>
    <property type="match status" value="1"/>
</dbReference>
<evidence type="ECO:0000259" key="1">
    <source>
        <dbReference type="Pfam" id="PF00561"/>
    </source>
</evidence>
<dbReference type="Gene3D" id="3.40.50.1820">
    <property type="entry name" value="alpha/beta hydrolase"/>
    <property type="match status" value="1"/>
</dbReference>
<reference evidence="2 3" key="1">
    <citation type="submission" date="2022-11" db="EMBL/GenBank/DDBJ databases">
        <title>Spartinivicinus poritis sp. nov., isolated from scleractinian coral Porites lutea.</title>
        <authorList>
            <person name="Zhang G."/>
            <person name="Cai L."/>
            <person name="Wei Q."/>
        </authorList>
    </citation>
    <scope>NUCLEOTIDE SEQUENCE [LARGE SCALE GENOMIC DNA]</scope>
    <source>
        <strain evidence="2 3">A2-2</strain>
    </source>
</reference>
<dbReference type="RefSeq" id="WP_274688002.1">
    <property type="nucleotide sequence ID" value="NZ_JAPMOU010000006.1"/>
</dbReference>
<proteinExistence type="predicted"/>
<evidence type="ECO:0000313" key="2">
    <source>
        <dbReference type="EMBL" id="MDE1461640.1"/>
    </source>
</evidence>
<comment type="caution">
    <text evidence="2">The sequence shown here is derived from an EMBL/GenBank/DDBJ whole genome shotgun (WGS) entry which is preliminary data.</text>
</comment>
<gene>
    <name evidence="2" type="ORF">ORQ98_06630</name>
</gene>
<dbReference type="Pfam" id="PF00561">
    <property type="entry name" value="Abhydrolase_1"/>
    <property type="match status" value="1"/>
</dbReference>
<organism evidence="2 3">
    <name type="scientific">Spartinivicinus poritis</name>
    <dbReference type="NCBI Taxonomy" id="2994640"/>
    <lineage>
        <taxon>Bacteria</taxon>
        <taxon>Pseudomonadati</taxon>
        <taxon>Pseudomonadota</taxon>
        <taxon>Gammaproteobacteria</taxon>
        <taxon>Oceanospirillales</taxon>
        <taxon>Zooshikellaceae</taxon>
        <taxon>Spartinivicinus</taxon>
    </lineage>
</organism>
<evidence type="ECO:0000313" key="3">
    <source>
        <dbReference type="Proteomes" id="UP001528823"/>
    </source>
</evidence>
<keyword evidence="2" id="KW-0378">Hydrolase</keyword>
<keyword evidence="3" id="KW-1185">Reference proteome</keyword>
<dbReference type="InterPro" id="IPR000073">
    <property type="entry name" value="AB_hydrolase_1"/>
</dbReference>
<dbReference type="SUPFAM" id="SSF53474">
    <property type="entry name" value="alpha/beta-Hydrolases"/>
    <property type="match status" value="1"/>
</dbReference>
<sequence length="76" mass="8591">MWKPQIEVLSKNYRCIVPDLWGHGLSDTPLNMPYTIAQMAEDYWLLTKELGLEHFAIVGLSVGGMWGCQLALSQPK</sequence>
<dbReference type="GO" id="GO:0016787">
    <property type="term" value="F:hydrolase activity"/>
    <property type="evidence" value="ECO:0007669"/>
    <property type="project" value="UniProtKB-KW"/>
</dbReference>
<dbReference type="InterPro" id="IPR029058">
    <property type="entry name" value="AB_hydrolase_fold"/>
</dbReference>
<dbReference type="PRINTS" id="PR00111">
    <property type="entry name" value="ABHYDROLASE"/>
</dbReference>
<dbReference type="InterPro" id="IPR050266">
    <property type="entry name" value="AB_hydrolase_sf"/>
</dbReference>
<accession>A0ABT5U632</accession>
<dbReference type="PANTHER" id="PTHR43798:SF29">
    <property type="entry name" value="AB HYDROLASE-1 DOMAIN-CONTAINING PROTEIN"/>
    <property type="match status" value="1"/>
</dbReference>
<name>A0ABT5U632_9GAMM</name>
<dbReference type="Proteomes" id="UP001528823">
    <property type="component" value="Unassembled WGS sequence"/>
</dbReference>
<protein>
    <submittedName>
        <fullName evidence="2">Alpha/beta hydrolase</fullName>
    </submittedName>
</protein>
<dbReference type="EMBL" id="JAPMOU010000006">
    <property type="protein sequence ID" value="MDE1461640.1"/>
    <property type="molecule type" value="Genomic_DNA"/>
</dbReference>
<feature type="domain" description="AB hydrolase-1" evidence="1">
    <location>
        <begin position="2"/>
        <end position="75"/>
    </location>
</feature>